<accession>A0A8B7NYN6</accession>
<protein>
    <submittedName>
        <fullName evidence="3">Uncharacterized protein LOC108675365</fullName>
    </submittedName>
</protein>
<dbReference type="AlphaFoldDB" id="A0A8B7NYN6"/>
<evidence type="ECO:0000313" key="2">
    <source>
        <dbReference type="Proteomes" id="UP000694843"/>
    </source>
</evidence>
<feature type="chain" id="PRO_5034480790" evidence="1">
    <location>
        <begin position="22"/>
        <end position="161"/>
    </location>
</feature>
<keyword evidence="2" id="KW-1185">Reference proteome</keyword>
<keyword evidence="1" id="KW-0732">Signal</keyword>
<evidence type="ECO:0000256" key="1">
    <source>
        <dbReference type="SAM" id="SignalP"/>
    </source>
</evidence>
<gene>
    <name evidence="3" type="primary">LOC108675365</name>
</gene>
<organism evidence="2 3">
    <name type="scientific">Hyalella azteca</name>
    <name type="common">Amphipod</name>
    <dbReference type="NCBI Taxonomy" id="294128"/>
    <lineage>
        <taxon>Eukaryota</taxon>
        <taxon>Metazoa</taxon>
        <taxon>Ecdysozoa</taxon>
        <taxon>Arthropoda</taxon>
        <taxon>Crustacea</taxon>
        <taxon>Multicrustacea</taxon>
        <taxon>Malacostraca</taxon>
        <taxon>Eumalacostraca</taxon>
        <taxon>Peracarida</taxon>
        <taxon>Amphipoda</taxon>
        <taxon>Senticaudata</taxon>
        <taxon>Talitrida</taxon>
        <taxon>Talitroidea</taxon>
        <taxon>Hyalellidae</taxon>
        <taxon>Hyalella</taxon>
    </lineage>
</organism>
<proteinExistence type="predicted"/>
<dbReference type="GeneID" id="108675365"/>
<reference evidence="3" key="1">
    <citation type="submission" date="2025-08" db="UniProtKB">
        <authorList>
            <consortium name="RefSeq"/>
        </authorList>
    </citation>
    <scope>IDENTIFICATION</scope>
    <source>
        <tissue evidence="3">Whole organism</tissue>
    </source>
</reference>
<sequence length="161" mass="16763">MMKSVGLVLLTATFAYSGAEGANACATVLQAKWLNYGGSSMPLSAFTACSSDPASQAALNAVNGVNSGCMGYNFLVGPLKCEVGMAPVLKCLAGKLGYLKADGSINNTKIFAQFKTDATSDPTCNLAQYNFAVNKCGTTINNYAFLAKVYCIITATDQYTG</sequence>
<dbReference type="Proteomes" id="UP000694843">
    <property type="component" value="Unplaced"/>
</dbReference>
<dbReference type="KEGG" id="hazt:108675365"/>
<evidence type="ECO:0000313" key="3">
    <source>
        <dbReference type="RefSeq" id="XP_018018857.1"/>
    </source>
</evidence>
<name>A0A8B7NYN6_HYAAZ</name>
<feature type="signal peptide" evidence="1">
    <location>
        <begin position="1"/>
        <end position="21"/>
    </location>
</feature>
<dbReference type="RefSeq" id="XP_018018857.1">
    <property type="nucleotide sequence ID" value="XM_018163368.2"/>
</dbReference>